<name>A0A914LGZ2_MELIC</name>
<dbReference type="AlphaFoldDB" id="A0A914LGZ2"/>
<organism evidence="1 2">
    <name type="scientific">Meloidogyne incognita</name>
    <name type="common">Southern root-knot nematode worm</name>
    <name type="synonym">Oxyuris incognita</name>
    <dbReference type="NCBI Taxonomy" id="6306"/>
    <lineage>
        <taxon>Eukaryota</taxon>
        <taxon>Metazoa</taxon>
        <taxon>Ecdysozoa</taxon>
        <taxon>Nematoda</taxon>
        <taxon>Chromadorea</taxon>
        <taxon>Rhabditida</taxon>
        <taxon>Tylenchina</taxon>
        <taxon>Tylenchomorpha</taxon>
        <taxon>Tylenchoidea</taxon>
        <taxon>Meloidogynidae</taxon>
        <taxon>Meloidogyninae</taxon>
        <taxon>Meloidogyne</taxon>
        <taxon>Meloidogyne incognita group</taxon>
    </lineage>
</organism>
<protein>
    <submittedName>
        <fullName evidence="2">Ovule protein</fullName>
    </submittedName>
</protein>
<evidence type="ECO:0000313" key="1">
    <source>
        <dbReference type="Proteomes" id="UP000887563"/>
    </source>
</evidence>
<dbReference type="Proteomes" id="UP000887563">
    <property type="component" value="Unplaced"/>
</dbReference>
<proteinExistence type="predicted"/>
<dbReference type="WBParaSite" id="Minc3s00517g13636">
    <property type="protein sequence ID" value="Minc3s00517g13636"/>
    <property type="gene ID" value="Minc3s00517g13636"/>
</dbReference>
<sequence length="85" mass="9582">MYHNTSPRTPILCLYKYTMIDLTSRLPTSISSEPVKLFQAFPNPSSFKAVAQNCSIPSLNNPAPPCTAIILKLFISKLKNLKRHY</sequence>
<reference evidence="2" key="1">
    <citation type="submission" date="2022-11" db="UniProtKB">
        <authorList>
            <consortium name="WormBaseParasite"/>
        </authorList>
    </citation>
    <scope>IDENTIFICATION</scope>
</reference>
<accession>A0A914LGZ2</accession>
<keyword evidence="1" id="KW-1185">Reference proteome</keyword>
<evidence type="ECO:0000313" key="2">
    <source>
        <dbReference type="WBParaSite" id="Minc3s00517g13636"/>
    </source>
</evidence>